<evidence type="ECO:0000259" key="4">
    <source>
        <dbReference type="Pfam" id="PF03717"/>
    </source>
</evidence>
<dbReference type="GO" id="GO:0071555">
    <property type="term" value="P:cell wall organization"/>
    <property type="evidence" value="ECO:0007669"/>
    <property type="project" value="TreeGrafter"/>
</dbReference>
<dbReference type="Pfam" id="PF00905">
    <property type="entry name" value="Transpeptidase"/>
    <property type="match status" value="1"/>
</dbReference>
<feature type="domain" description="Penicillin-binding protein dimerisation" evidence="4">
    <location>
        <begin position="47"/>
        <end position="206"/>
    </location>
</feature>
<dbReference type="InterPro" id="IPR050515">
    <property type="entry name" value="Beta-lactam/transpept"/>
</dbReference>
<dbReference type="InterPro" id="IPR001460">
    <property type="entry name" value="PCN-bd_Tpept"/>
</dbReference>
<comment type="caution">
    <text evidence="5">The sequence shown here is derived from an EMBL/GenBank/DDBJ whole genome shotgun (WGS) entry which is preliminary data.</text>
</comment>
<name>A0A0G0SE72_9BACT</name>
<dbReference type="Proteomes" id="UP000034613">
    <property type="component" value="Unassembled WGS sequence"/>
</dbReference>
<dbReference type="GO" id="GO:0008658">
    <property type="term" value="F:penicillin binding"/>
    <property type="evidence" value="ECO:0007669"/>
    <property type="project" value="InterPro"/>
</dbReference>
<dbReference type="PATRIC" id="fig|1618554.3.peg.194"/>
<evidence type="ECO:0000313" key="5">
    <source>
        <dbReference type="EMBL" id="KKR63218.1"/>
    </source>
</evidence>
<evidence type="ECO:0000256" key="2">
    <source>
        <dbReference type="ARBA" id="ARBA00023136"/>
    </source>
</evidence>
<keyword evidence="5" id="KW-0808">Transferase</keyword>
<proteinExistence type="predicted"/>
<dbReference type="EMBL" id="LBZB01000009">
    <property type="protein sequence ID" value="KKR63218.1"/>
    <property type="molecule type" value="Genomic_DNA"/>
</dbReference>
<dbReference type="Gene3D" id="3.40.710.10">
    <property type="entry name" value="DD-peptidase/beta-lactamase superfamily"/>
    <property type="match status" value="1"/>
</dbReference>
<sequence>MRLKVLSLVFLAGFLALIFRLFFWQVVKSKELGHQAKSQYTANEFLVAPRGSIMAKDASWLAARGEAYLVFAEVPKLKEEPRKIADSLAPFFVDEEADRSTLLAEVERLISLMSRKSVVWVPLKNKVTAEVKDKIAALEIDGIGFERKEDRFYPEGSQAAHLLGFVGKNEEGNDQGYFGLEGYYNLSLAGKPGFNSSQKDPKGNPILIGDRREIAAIGGVDLLTHIDKTVERILEDKLREGIEKFQASAGTGIIMNPKDGSIFAMSSFPSYDPREYWQFGDDYFKDPVISDAYEPGSIFKIIVMASGLDAGVVKPDTVCDICDGPLKVDKYFIETWNKKYNSDSTMADVIIHSDNVGMAYVSQKLGADALYDYLDKFGFGKPTGVDLQGEASPKLRQKGTWNIVDLATAGFGQGVAVTPIQMIRAAAVIANGGKLVTPHVVDKLLGVGWEKEIKPQAGERVIGKKAAAEITDMMVEAAKSGEAKWTNISGFKIAGKTGTAQIPISGHYDSEKTIASFVGFAPADDAKFVMLISLREPKSSPWASETAAPLWYSIARDLFPYFGVQPE</sequence>
<dbReference type="SUPFAM" id="SSF56601">
    <property type="entry name" value="beta-lactamase/transpeptidase-like"/>
    <property type="match status" value="1"/>
</dbReference>
<dbReference type="Pfam" id="PF03717">
    <property type="entry name" value="PBP_dimer"/>
    <property type="match status" value="1"/>
</dbReference>
<dbReference type="AlphaFoldDB" id="A0A0G0SE72"/>
<evidence type="ECO:0000259" key="3">
    <source>
        <dbReference type="Pfam" id="PF00905"/>
    </source>
</evidence>
<evidence type="ECO:0000256" key="1">
    <source>
        <dbReference type="ARBA" id="ARBA00004370"/>
    </source>
</evidence>
<feature type="domain" description="Penicillin-binding protein transpeptidase" evidence="3">
    <location>
        <begin position="250"/>
        <end position="554"/>
    </location>
</feature>
<comment type="subcellular location">
    <subcellularLocation>
        <location evidence="1">Membrane</location>
    </subcellularLocation>
</comment>
<dbReference type="SUPFAM" id="SSF56519">
    <property type="entry name" value="Penicillin binding protein dimerisation domain"/>
    <property type="match status" value="1"/>
</dbReference>
<evidence type="ECO:0000313" key="6">
    <source>
        <dbReference type="Proteomes" id="UP000034613"/>
    </source>
</evidence>
<reference evidence="5 6" key="1">
    <citation type="journal article" date="2015" name="Nature">
        <title>rRNA introns, odd ribosomes, and small enigmatic genomes across a large radiation of phyla.</title>
        <authorList>
            <person name="Brown C.T."/>
            <person name="Hug L.A."/>
            <person name="Thomas B.C."/>
            <person name="Sharon I."/>
            <person name="Castelle C.J."/>
            <person name="Singh A."/>
            <person name="Wilkins M.J."/>
            <person name="Williams K.H."/>
            <person name="Banfield J.F."/>
        </authorList>
    </citation>
    <scope>NUCLEOTIDE SEQUENCE [LARGE SCALE GENOMIC DNA]</scope>
</reference>
<organism evidence="5 6">
    <name type="scientific">Candidatus Woesebacteria bacterium GW2011_GWA1_40_45</name>
    <dbReference type="NCBI Taxonomy" id="1618554"/>
    <lineage>
        <taxon>Bacteria</taxon>
        <taxon>Candidatus Woeseibacteriota</taxon>
    </lineage>
</organism>
<dbReference type="Gene3D" id="3.90.1310.10">
    <property type="entry name" value="Penicillin-binding protein 2a (Domain 2)"/>
    <property type="match status" value="1"/>
</dbReference>
<protein>
    <submittedName>
        <fullName evidence="5">Peptidoglycan glycosyltransferase</fullName>
    </submittedName>
</protein>
<dbReference type="InterPro" id="IPR012338">
    <property type="entry name" value="Beta-lactam/transpept-like"/>
</dbReference>
<dbReference type="InterPro" id="IPR036138">
    <property type="entry name" value="PBP_dimer_sf"/>
</dbReference>
<dbReference type="PANTHER" id="PTHR30627:SF1">
    <property type="entry name" value="PEPTIDOGLYCAN D,D-TRANSPEPTIDASE FTSI"/>
    <property type="match status" value="1"/>
</dbReference>
<dbReference type="PANTHER" id="PTHR30627">
    <property type="entry name" value="PEPTIDOGLYCAN D,D-TRANSPEPTIDASE"/>
    <property type="match status" value="1"/>
</dbReference>
<dbReference type="InterPro" id="IPR005311">
    <property type="entry name" value="PBP_dimer"/>
</dbReference>
<dbReference type="Gene3D" id="3.30.450.330">
    <property type="match status" value="1"/>
</dbReference>
<accession>A0A0G0SE72</accession>
<dbReference type="GO" id="GO:0016740">
    <property type="term" value="F:transferase activity"/>
    <property type="evidence" value="ECO:0007669"/>
    <property type="project" value="UniProtKB-KW"/>
</dbReference>
<dbReference type="GO" id="GO:0005886">
    <property type="term" value="C:plasma membrane"/>
    <property type="evidence" value="ECO:0007669"/>
    <property type="project" value="TreeGrafter"/>
</dbReference>
<keyword evidence="2" id="KW-0472">Membrane</keyword>
<gene>
    <name evidence="5" type="ORF">UU03_C0009G0004</name>
</gene>